<reference evidence="1 2" key="1">
    <citation type="submission" date="2019-02" db="EMBL/GenBank/DDBJ databases">
        <title>The draft genome of Kosakonia quasisacchari strain WCHKQ120001.</title>
        <authorList>
            <person name="Wang C."/>
            <person name="Feng Y."/>
            <person name="Zong Z."/>
        </authorList>
    </citation>
    <scope>NUCLEOTIDE SEQUENCE [LARGE SCALE GENOMIC DNA]</scope>
    <source>
        <strain evidence="1 2">WCHKQ120001</strain>
    </source>
</reference>
<dbReference type="AlphaFoldDB" id="A0A4R0GJZ8"/>
<evidence type="ECO:0000313" key="2">
    <source>
        <dbReference type="Proteomes" id="UP000291793"/>
    </source>
</evidence>
<name>A0A4R0GJZ8_9ENTR</name>
<dbReference type="OrthoDB" id="9153906at2"/>
<dbReference type="RefSeq" id="WP_131413715.1">
    <property type="nucleotide sequence ID" value="NZ_SJOP01000037.1"/>
</dbReference>
<evidence type="ECO:0000313" key="1">
    <source>
        <dbReference type="EMBL" id="TCB96663.1"/>
    </source>
</evidence>
<comment type="caution">
    <text evidence="1">The sequence shown here is derived from an EMBL/GenBank/DDBJ whole genome shotgun (WGS) entry which is preliminary data.</text>
</comment>
<gene>
    <name evidence="1" type="ORF">E0L21_23860</name>
</gene>
<proteinExistence type="predicted"/>
<accession>A0A4R0GJZ8</accession>
<sequence length="276" mass="31517">MHVVTSYENMEMLSREVLKICEKLSIRLSLNSDFNKMITICSMATEINKNKDSEVMLKLCHAKRVLSAVYDCKDEADLREPLQRIAGSVLDPSSPEPSRGKDALFELEFFQYLKAHGYKVRLGEPDIILDAPFGEWYIACKTINSSANFEKQLSSGCAQVTARGNGCVAFNLEPGKEIQNLLVLNDPNEAVEIVSEALRQEIEEFRRHILKKIRDGRLDGIIYVKSRFTQFINTNTDLDVYTTVMYSSDIANQEVDAVRRFNYLSHFQDNVINRGW</sequence>
<keyword evidence="2" id="KW-1185">Reference proteome</keyword>
<dbReference type="EMBL" id="SJOP01000037">
    <property type="protein sequence ID" value="TCB96663.1"/>
    <property type="molecule type" value="Genomic_DNA"/>
</dbReference>
<protein>
    <submittedName>
        <fullName evidence="1">Uncharacterized protein</fullName>
    </submittedName>
</protein>
<organism evidence="1 2">
    <name type="scientific">Kosakonia quasisacchari</name>
    <dbReference type="NCBI Taxonomy" id="2529380"/>
    <lineage>
        <taxon>Bacteria</taxon>
        <taxon>Pseudomonadati</taxon>
        <taxon>Pseudomonadota</taxon>
        <taxon>Gammaproteobacteria</taxon>
        <taxon>Enterobacterales</taxon>
        <taxon>Enterobacteriaceae</taxon>
        <taxon>Kosakonia</taxon>
    </lineage>
</organism>
<dbReference type="Proteomes" id="UP000291793">
    <property type="component" value="Unassembled WGS sequence"/>
</dbReference>